<dbReference type="PANTHER" id="PTHR33993:SF14">
    <property type="entry name" value="GB|AAF24581.1"/>
    <property type="match status" value="1"/>
</dbReference>
<evidence type="ECO:0000313" key="2">
    <source>
        <dbReference type="EMBL" id="GGP42531.1"/>
    </source>
</evidence>
<dbReference type="PANTHER" id="PTHR33993">
    <property type="entry name" value="GLYOXALASE-RELATED"/>
    <property type="match status" value="1"/>
</dbReference>
<feature type="domain" description="VOC" evidence="1">
    <location>
        <begin position="139"/>
        <end position="253"/>
    </location>
</feature>
<accession>A0A918ED98</accession>
<reference evidence="2" key="1">
    <citation type="journal article" date="2014" name="Int. J. Syst. Evol. Microbiol.">
        <title>Complete genome sequence of Corynebacterium casei LMG S-19264T (=DSM 44701T), isolated from a smear-ripened cheese.</title>
        <authorList>
            <consortium name="US DOE Joint Genome Institute (JGI-PGF)"/>
            <person name="Walter F."/>
            <person name="Albersmeier A."/>
            <person name="Kalinowski J."/>
            <person name="Ruckert C."/>
        </authorList>
    </citation>
    <scope>NUCLEOTIDE SEQUENCE</scope>
    <source>
        <strain evidence="2">JCM 3313</strain>
    </source>
</reference>
<dbReference type="AlphaFoldDB" id="A0A918ED98"/>
<keyword evidence="3" id="KW-1185">Reference proteome</keyword>
<dbReference type="PROSITE" id="PS51819">
    <property type="entry name" value="VOC"/>
    <property type="match status" value="2"/>
</dbReference>
<dbReference type="RefSeq" id="WP_189222093.1">
    <property type="nucleotide sequence ID" value="NZ_BMRG01000002.1"/>
</dbReference>
<comment type="caution">
    <text evidence="2">The sequence shown here is derived from an EMBL/GenBank/DDBJ whole genome shotgun (WGS) entry which is preliminary data.</text>
</comment>
<proteinExistence type="predicted"/>
<dbReference type="InterPro" id="IPR037523">
    <property type="entry name" value="VOC_core"/>
</dbReference>
<dbReference type="InterPro" id="IPR041581">
    <property type="entry name" value="Glyoxalase_6"/>
</dbReference>
<dbReference type="Proteomes" id="UP000639606">
    <property type="component" value="Unassembled WGS sequence"/>
</dbReference>
<gene>
    <name evidence="2" type="ORF">GCM10010185_12530</name>
</gene>
<name>A0A918ED98_9PSEU</name>
<evidence type="ECO:0000313" key="3">
    <source>
        <dbReference type="Proteomes" id="UP000639606"/>
    </source>
</evidence>
<reference evidence="2" key="2">
    <citation type="submission" date="2020-09" db="EMBL/GenBank/DDBJ databases">
        <authorList>
            <person name="Sun Q."/>
            <person name="Ohkuma M."/>
        </authorList>
    </citation>
    <scope>NUCLEOTIDE SEQUENCE</scope>
    <source>
        <strain evidence="2">JCM 3313</strain>
    </source>
</reference>
<dbReference type="SUPFAM" id="SSF54593">
    <property type="entry name" value="Glyoxalase/Bleomycin resistance protein/Dihydroxybiphenyl dioxygenase"/>
    <property type="match status" value="2"/>
</dbReference>
<organism evidence="2 3">
    <name type="scientific">Saccharothrix coeruleofusca</name>
    <dbReference type="NCBI Taxonomy" id="33919"/>
    <lineage>
        <taxon>Bacteria</taxon>
        <taxon>Bacillati</taxon>
        <taxon>Actinomycetota</taxon>
        <taxon>Actinomycetes</taxon>
        <taxon>Pseudonocardiales</taxon>
        <taxon>Pseudonocardiaceae</taxon>
        <taxon>Saccharothrix</taxon>
    </lineage>
</organism>
<evidence type="ECO:0000259" key="1">
    <source>
        <dbReference type="PROSITE" id="PS51819"/>
    </source>
</evidence>
<protein>
    <submittedName>
        <fullName evidence="2">Glyoxalase</fullName>
    </submittedName>
</protein>
<dbReference type="CDD" id="cd07247">
    <property type="entry name" value="SgaA_N_like"/>
    <property type="match status" value="1"/>
</dbReference>
<dbReference type="InterPro" id="IPR029068">
    <property type="entry name" value="Glyas_Bleomycin-R_OHBP_Dase"/>
</dbReference>
<dbReference type="EMBL" id="BMRG01000002">
    <property type="protein sequence ID" value="GGP42531.1"/>
    <property type="molecule type" value="Genomic_DNA"/>
</dbReference>
<dbReference type="Pfam" id="PF18029">
    <property type="entry name" value="Glyoxalase_6"/>
    <property type="match status" value="2"/>
</dbReference>
<sequence>MTELTEPYPQGAPCWVDMMSTDHRVTAEFYAGLLGWEFEVGGAESGHYAMALVRGKPVAGVARMPPDARFPVVWTSYLATDDLDESLARVAAHGGQELVPVFDTGGPGRGAVAVDPTGASFGLWEAGTHIGAYLVREPGALWWNELATRDLAGASAFYRDVFGLEPQPEPGMRYSRLALGGHPVAGVFGMDAEIPLEIPPHWMTYFAVPDAEAAAARAAELGGVVVHEVVRSPFGWFTTLGDPLGATFRVIQPPPSSRG</sequence>
<feature type="domain" description="VOC" evidence="1">
    <location>
        <begin position="12"/>
        <end position="126"/>
    </location>
</feature>
<dbReference type="InterPro" id="IPR052164">
    <property type="entry name" value="Anthracycline_SecMetBiosynth"/>
</dbReference>
<dbReference type="Gene3D" id="3.10.180.10">
    <property type="entry name" value="2,3-Dihydroxybiphenyl 1,2-Dioxygenase, domain 1"/>
    <property type="match status" value="2"/>
</dbReference>